<dbReference type="SMART" id="SM00429">
    <property type="entry name" value="IPT"/>
    <property type="match status" value="3"/>
</dbReference>
<organism evidence="11 12">
    <name type="scientific">Pteropus vampyrus</name>
    <name type="common">Large flying fox</name>
    <dbReference type="NCBI Taxonomy" id="132908"/>
    <lineage>
        <taxon>Eukaryota</taxon>
        <taxon>Metazoa</taxon>
        <taxon>Chordata</taxon>
        <taxon>Craniata</taxon>
        <taxon>Vertebrata</taxon>
        <taxon>Euteleostomi</taxon>
        <taxon>Mammalia</taxon>
        <taxon>Eutheria</taxon>
        <taxon>Laurasiatheria</taxon>
        <taxon>Chiroptera</taxon>
        <taxon>Yinpterochiroptera</taxon>
        <taxon>Pteropodoidea</taxon>
        <taxon>Pteropodidae</taxon>
        <taxon>Pteropodinae</taxon>
        <taxon>Pteropus</taxon>
    </lineage>
</organism>
<comment type="subunit">
    <text evidence="6">Interacts with NRP1 and NRP2.</text>
</comment>
<evidence type="ECO:0000256" key="3">
    <source>
        <dbReference type="ARBA" id="ARBA00023136"/>
    </source>
</evidence>
<evidence type="ECO:0000256" key="1">
    <source>
        <dbReference type="ARBA" id="ARBA00004479"/>
    </source>
</evidence>
<reference evidence="12" key="1">
    <citation type="submission" date="2025-08" db="UniProtKB">
        <authorList>
            <consortium name="RefSeq"/>
        </authorList>
    </citation>
    <scope>IDENTIFICATION</scope>
    <source>
        <tissue evidence="12">Kidney</tissue>
    </source>
</reference>
<dbReference type="GO" id="GO:0030334">
    <property type="term" value="P:regulation of cell migration"/>
    <property type="evidence" value="ECO:0007669"/>
    <property type="project" value="TreeGrafter"/>
</dbReference>
<dbReference type="OrthoDB" id="125363at2759"/>
<dbReference type="InterPro" id="IPR031148">
    <property type="entry name" value="Plexin"/>
</dbReference>
<gene>
    <name evidence="12" type="primary">LOC105291679</name>
</gene>
<dbReference type="Pfam" id="PF01437">
    <property type="entry name" value="PSI"/>
    <property type="match status" value="1"/>
</dbReference>
<dbReference type="GO" id="GO:0002116">
    <property type="term" value="C:semaphorin receptor complex"/>
    <property type="evidence" value="ECO:0007669"/>
    <property type="project" value="TreeGrafter"/>
</dbReference>
<evidence type="ECO:0000256" key="2">
    <source>
        <dbReference type="ARBA" id="ARBA00022990"/>
    </source>
</evidence>
<evidence type="ECO:0000313" key="12">
    <source>
        <dbReference type="RefSeq" id="XP_023386049.1"/>
    </source>
</evidence>
<dbReference type="PANTHER" id="PTHR22625">
    <property type="entry name" value="PLEXIN"/>
    <property type="match status" value="1"/>
</dbReference>
<dbReference type="AlphaFoldDB" id="A0A6P6CF62"/>
<feature type="domain" description="IPT/TIG" evidence="10">
    <location>
        <begin position="447"/>
        <end position="531"/>
    </location>
</feature>
<dbReference type="FunFam" id="2.60.40.10:FF:001973">
    <property type="entry name" value="Plexin A4, B"/>
    <property type="match status" value="1"/>
</dbReference>
<feature type="coiled-coil region" evidence="7">
    <location>
        <begin position="758"/>
        <end position="785"/>
    </location>
</feature>
<dbReference type="InterPro" id="IPR008936">
    <property type="entry name" value="Rho_GTPase_activation_prot"/>
</dbReference>
<accession>A0A6P6CF62</accession>
<evidence type="ECO:0000256" key="4">
    <source>
        <dbReference type="ARBA" id="ARBA00023180"/>
    </source>
</evidence>
<dbReference type="SUPFAM" id="SSF81296">
    <property type="entry name" value="E set domains"/>
    <property type="match status" value="3"/>
</dbReference>
<dbReference type="Pfam" id="PF08337">
    <property type="entry name" value="Plexin_cytopl"/>
    <property type="match status" value="2"/>
</dbReference>
<dbReference type="KEGG" id="pvp:105291679"/>
<dbReference type="FunFam" id="2.60.40.10:FF:000329">
    <property type="entry name" value="Plexin A4"/>
    <property type="match status" value="1"/>
</dbReference>
<dbReference type="Gene3D" id="2.60.40.10">
    <property type="entry name" value="Immunoglobulins"/>
    <property type="match status" value="3"/>
</dbReference>
<dbReference type="InterPro" id="IPR041019">
    <property type="entry name" value="TIG1_plexin"/>
</dbReference>
<dbReference type="Pfam" id="PF20170">
    <property type="entry name" value="Plexin_RBD"/>
    <property type="match status" value="1"/>
</dbReference>
<keyword evidence="7" id="KW-0175">Coiled coil</keyword>
<keyword evidence="3 8" id="KW-0472">Membrane</keyword>
<feature type="domain" description="IPT/TIG" evidence="10">
    <location>
        <begin position="533"/>
        <end position="633"/>
    </location>
</feature>
<dbReference type="Pfam" id="PF18020">
    <property type="entry name" value="TIG_2"/>
    <property type="match status" value="1"/>
</dbReference>
<dbReference type="Pfam" id="PF24479">
    <property type="entry name" value="PSI_PlexinA-B"/>
    <property type="match status" value="1"/>
</dbReference>
<evidence type="ECO:0000259" key="10">
    <source>
        <dbReference type="SMART" id="SM00429"/>
    </source>
</evidence>
<keyword evidence="11" id="KW-1185">Reference proteome</keyword>
<evidence type="ECO:0000256" key="6">
    <source>
        <dbReference type="ARBA" id="ARBA00062096"/>
    </source>
</evidence>
<feature type="domain" description="IPT/TIG" evidence="10">
    <location>
        <begin position="635"/>
        <end position="724"/>
    </location>
</feature>
<dbReference type="CDD" id="cd12790">
    <property type="entry name" value="RasGAP_plexin_A"/>
    <property type="match status" value="1"/>
</dbReference>
<proteinExistence type="predicted"/>
<dbReference type="FunFam" id="3.30.1680.10:FF:000032">
    <property type="entry name" value="Plexin A2"/>
    <property type="match status" value="1"/>
</dbReference>
<protein>
    <submittedName>
        <fullName evidence="12">Plexin-A4</fullName>
    </submittedName>
</protein>
<dbReference type="Pfam" id="PF01833">
    <property type="entry name" value="TIG"/>
    <property type="match status" value="3"/>
</dbReference>
<dbReference type="GO" id="GO:0005886">
    <property type="term" value="C:plasma membrane"/>
    <property type="evidence" value="ECO:0007669"/>
    <property type="project" value="TreeGrafter"/>
</dbReference>
<comment type="subcellular location">
    <subcellularLocation>
        <location evidence="1">Membrane</location>
        <topology evidence="1">Single-pass type I membrane protein</topology>
    </subcellularLocation>
</comment>
<name>A0A6P6CF62_PTEVA</name>
<evidence type="ECO:0000259" key="9">
    <source>
        <dbReference type="SMART" id="SM00423"/>
    </source>
</evidence>
<dbReference type="CDD" id="cd01181">
    <property type="entry name" value="IPT_plexin_repeat3"/>
    <property type="match status" value="1"/>
</dbReference>
<dbReference type="InterPro" id="IPR046800">
    <property type="entry name" value="Plexin_RBD"/>
</dbReference>
<dbReference type="InterPro" id="IPR014756">
    <property type="entry name" value="Ig_E-set"/>
</dbReference>
<evidence type="ECO:0000256" key="7">
    <source>
        <dbReference type="SAM" id="Coils"/>
    </source>
</evidence>
<dbReference type="FunFam" id="1.10.506.10:FF:000006">
    <property type="entry name" value="Plexin A1"/>
    <property type="match status" value="1"/>
</dbReference>
<dbReference type="CDD" id="cd01179">
    <property type="entry name" value="IPT_plexin_repeat2"/>
    <property type="match status" value="1"/>
</dbReference>
<dbReference type="SUPFAM" id="SSF48350">
    <property type="entry name" value="GTPase activation domain, GAP"/>
    <property type="match status" value="1"/>
</dbReference>
<dbReference type="Pfam" id="PF17960">
    <property type="entry name" value="TIG_plexin"/>
    <property type="match status" value="1"/>
</dbReference>
<dbReference type="GeneID" id="105291679"/>
<dbReference type="Gene3D" id="3.30.1680.10">
    <property type="entry name" value="ligand-binding face of the semaphorins, domain 2"/>
    <property type="match status" value="1"/>
</dbReference>
<dbReference type="Proteomes" id="UP000515202">
    <property type="component" value="Unplaced"/>
</dbReference>
<dbReference type="InterPro" id="IPR002165">
    <property type="entry name" value="Plexin_repeat"/>
</dbReference>
<dbReference type="PANTHER" id="PTHR22625:SF34">
    <property type="entry name" value="PLEXIN-A4"/>
    <property type="match status" value="1"/>
</dbReference>
<feature type="domain" description="PSI" evidence="9">
    <location>
        <begin position="325"/>
        <end position="378"/>
    </location>
</feature>
<dbReference type="GO" id="GO:0017154">
    <property type="term" value="F:semaphorin receptor activity"/>
    <property type="evidence" value="ECO:0007669"/>
    <property type="project" value="InterPro"/>
</dbReference>
<keyword evidence="8" id="KW-1133">Transmembrane helix</keyword>
<dbReference type="InterPro" id="IPR016201">
    <property type="entry name" value="PSI"/>
</dbReference>
<keyword evidence="8" id="KW-0812">Transmembrane</keyword>
<dbReference type="SUPFAM" id="SSF103575">
    <property type="entry name" value="Plexin repeat"/>
    <property type="match status" value="1"/>
</dbReference>
<evidence type="ECO:0000313" key="11">
    <source>
        <dbReference type="Proteomes" id="UP000515202"/>
    </source>
</evidence>
<dbReference type="Gene3D" id="1.10.506.10">
    <property type="entry name" value="GTPase Activation - p120gap, domain 1"/>
    <property type="match status" value="3"/>
</dbReference>
<dbReference type="InterPro" id="IPR013783">
    <property type="entry name" value="Ig-like_fold"/>
</dbReference>
<feature type="transmembrane region" description="Helical" evidence="8">
    <location>
        <begin position="732"/>
        <end position="754"/>
    </location>
</feature>
<evidence type="ECO:0000256" key="5">
    <source>
        <dbReference type="ARBA" id="ARBA00057638"/>
    </source>
</evidence>
<dbReference type="InterPro" id="IPR013548">
    <property type="entry name" value="Plexin_cytoplasmic_RasGAP_dom"/>
</dbReference>
<dbReference type="SMART" id="SM00423">
    <property type="entry name" value="PSI"/>
    <property type="match status" value="2"/>
</dbReference>
<sequence length="1221" mass="136895">MVEPCLEGCTRKERCERSREPRRFASEMKQCVRLTVHPSNISVSQYNVLLVLETYNVPELSAGVNCTFEDLSEMDGLVVGNQIQCYSPAAKEVPRIITENGDHHVVQLQLKSKETGMTFASTSFVFYNCSVHNSANPPQGLGLNPDLSAGDHHVVQLQLKSKETGMTFASTSFVFYNCSVHNSCLSCVESPFRCHWCKYRHVCTHDPKTCSFQEGRVKLPEDCPQLLRVDKILVPVEVIKPITLKAKNLPQPQSGQRGYECVLSIQGSEQRVPALRFNSSSVQCQNTSYSYEGMEINNLPVELTVVWNGHFSIDNPAQNKVHLYKCGAMRESCGLCLKADPDFECGWCQGQGQCTLRQHCPVHESQWLELAGANSKCTNPRITEVSRSPVGRAPGWGRGVRAPMISRIVCEMGEAKPSQHAGFVEICVAVCRPEFMARSSQLYYFMTLTLSDLKPSRGPMSGGTQVTITGTNLNAGSNVVVMFGKQPCLFHRRSPSYIVCNTTSSDEVLEMKVTVQVDRAKIHQDLFFQYVEDPTIVRIEPEWSIVSGNTPIAVWGTHLDLIQNPQIRAKHGGKEHINLCEVLNATEMTCQAPALALGPDHQSDLTERPEEFGFILDNVQSLLILNKTNFTYYPNPVFEAFGPSGILELKPGTPIILKGKNLIPPVAGGNVKLNYTVLVGEKPCTVTVSDVQLLCESPNLIGRHKVMARVGGMEYSPGMVYIAPDSPLSLPAIVSIAVAGGLLIIFIVAVLIAYKRKSRESDLTLKRLQMQMDNLESRVALECKEAFAELQTDIHELTSDLDGAGIPFLDYRTYTMRVLFPGIEDHPVLRDLEVPGYRQERVEKGLKLFAQLINNKVFLLSFIRTLESQRSFSMRDRGNVASLIMTVLQSKLEYATDVLKQLLADLIDKNLESKNHPKLLLRRTESVAEKMLTNWFTFLLYKFLKECAGEPLFSLFCAIKQQMEKGPIDAITGEARYSLSEDKLIRQQIDYKTLVLSCVNPDNTNSPEVPVKILNCDTITQVKEKILDAIFKNVPCSHRPKAADMDLENMIRYTGSPDSLRSRTPMITPDLESGVKMWHLVKNHEHGDQKEGDRGSKMVSEIYLTRLLATKGTLQKFVDDLFETIFSTAHRGSALPLAIKYMFDFLDEQADKHGIHDPHVRHTWKSNWYYSDIGKMPAISDQDMNAYLAEQSRMHMNEFNTMSALSETFSYVGKYSEESDL</sequence>
<dbReference type="FunFam" id="2.60.40.10:FF:000071">
    <property type="entry name" value="Plexin A2"/>
    <property type="match status" value="1"/>
</dbReference>
<keyword evidence="2" id="KW-0007">Acetylation</keyword>
<feature type="domain" description="PSI" evidence="9">
    <location>
        <begin position="177"/>
        <end position="224"/>
    </location>
</feature>
<dbReference type="RefSeq" id="XP_023386049.1">
    <property type="nucleotide sequence ID" value="XM_023530281.1"/>
</dbReference>
<dbReference type="InterPro" id="IPR002909">
    <property type="entry name" value="IPT_dom"/>
</dbReference>
<dbReference type="InterPro" id="IPR041362">
    <property type="entry name" value="TIG2_plexin"/>
</dbReference>
<keyword evidence="4" id="KW-0325">Glycoprotein</keyword>
<dbReference type="CDD" id="cd00603">
    <property type="entry name" value="IPT_PCSR"/>
    <property type="match status" value="1"/>
</dbReference>
<comment type="function">
    <text evidence="5">Coreceptor for SEMA3A. Necessary for signaling by class 3 semaphorins and subsequent remodeling of the cytoskeleton. Plays a role in axon guidance in the developing nervous system. Class 3 semaphorins bind to a complex composed of a neuropilin and a plexin. The plexin modulates the affinity of the complex for specific semaphorins, and its cytoplasmic domain is required for the activation of down-stream signaling events in the cytoplasm.</text>
</comment>
<dbReference type="FunFam" id="2.60.40.10:FF:000339">
    <property type="entry name" value="Plexin A2"/>
    <property type="match status" value="1"/>
</dbReference>
<evidence type="ECO:0000256" key="8">
    <source>
        <dbReference type="SAM" id="Phobius"/>
    </source>
</evidence>